<dbReference type="InterPro" id="IPR001579">
    <property type="entry name" value="Glyco_hydro_18_chit_AS"/>
</dbReference>
<dbReference type="GO" id="GO:0008843">
    <property type="term" value="F:endochitinase activity"/>
    <property type="evidence" value="ECO:0007669"/>
    <property type="project" value="UniProtKB-EC"/>
</dbReference>
<dbReference type="EC" id="3.2.1.14" evidence="2"/>
<dbReference type="PROSITE" id="PS51910">
    <property type="entry name" value="GH18_2"/>
    <property type="match status" value="1"/>
</dbReference>
<organism evidence="12 13">
    <name type="scientific">Photobacterium marinum</name>
    <dbReference type="NCBI Taxonomy" id="1056511"/>
    <lineage>
        <taxon>Bacteria</taxon>
        <taxon>Pseudomonadati</taxon>
        <taxon>Pseudomonadota</taxon>
        <taxon>Gammaproteobacteria</taxon>
        <taxon>Vibrionales</taxon>
        <taxon>Vibrionaceae</taxon>
        <taxon>Photobacterium</taxon>
    </lineage>
</organism>
<proteinExistence type="inferred from homology"/>
<keyword evidence="7" id="KW-0624">Polysaccharide degradation</keyword>
<evidence type="ECO:0000256" key="7">
    <source>
        <dbReference type="ARBA" id="ARBA00023326"/>
    </source>
</evidence>
<dbReference type="GO" id="GO:0000272">
    <property type="term" value="P:polysaccharide catabolic process"/>
    <property type="evidence" value="ECO:0007669"/>
    <property type="project" value="UniProtKB-KW"/>
</dbReference>
<keyword evidence="5" id="KW-0119">Carbohydrate metabolism</keyword>
<dbReference type="GO" id="GO:0008061">
    <property type="term" value="F:chitin binding"/>
    <property type="evidence" value="ECO:0007669"/>
    <property type="project" value="InterPro"/>
</dbReference>
<comment type="caution">
    <text evidence="12">The sequence shown here is derived from an EMBL/GenBank/DDBJ whole genome shotgun (WGS) entry which is preliminary data.</text>
</comment>
<accession>L8JEZ3</accession>
<dbReference type="SUPFAM" id="SSF51445">
    <property type="entry name" value="(Trans)glycosidases"/>
    <property type="match status" value="1"/>
</dbReference>
<dbReference type="OrthoDB" id="9775889at2"/>
<dbReference type="PANTHER" id="PTHR11177">
    <property type="entry name" value="CHITINASE"/>
    <property type="match status" value="1"/>
</dbReference>
<dbReference type="SMART" id="SM00636">
    <property type="entry name" value="Glyco_18"/>
    <property type="match status" value="1"/>
</dbReference>
<evidence type="ECO:0000256" key="6">
    <source>
        <dbReference type="ARBA" id="ARBA00023295"/>
    </source>
</evidence>
<dbReference type="PROSITE" id="PS01095">
    <property type="entry name" value="GH18_1"/>
    <property type="match status" value="1"/>
</dbReference>
<feature type="signal peptide" evidence="10">
    <location>
        <begin position="1"/>
        <end position="27"/>
    </location>
</feature>
<dbReference type="RefSeq" id="WP_007463758.1">
    <property type="nucleotide sequence ID" value="NZ_AMZO01000006.1"/>
</dbReference>
<keyword evidence="13" id="KW-1185">Reference proteome</keyword>
<evidence type="ECO:0000256" key="1">
    <source>
        <dbReference type="ARBA" id="ARBA00000822"/>
    </source>
</evidence>
<dbReference type="InterPro" id="IPR001223">
    <property type="entry name" value="Glyco_hydro18_cat"/>
</dbReference>
<dbReference type="InterPro" id="IPR017853">
    <property type="entry name" value="GH"/>
</dbReference>
<evidence type="ECO:0000259" key="11">
    <source>
        <dbReference type="PROSITE" id="PS51910"/>
    </source>
</evidence>
<dbReference type="SMART" id="SM00495">
    <property type="entry name" value="ChtBD3"/>
    <property type="match status" value="1"/>
</dbReference>
<evidence type="ECO:0000256" key="5">
    <source>
        <dbReference type="ARBA" id="ARBA00023277"/>
    </source>
</evidence>
<evidence type="ECO:0000256" key="8">
    <source>
        <dbReference type="RuleBase" id="RU000489"/>
    </source>
</evidence>
<name>L8JEZ3_9GAMM</name>
<evidence type="ECO:0000256" key="9">
    <source>
        <dbReference type="RuleBase" id="RU004453"/>
    </source>
</evidence>
<keyword evidence="6 8" id="KW-0326">Glycosidase</keyword>
<dbReference type="SUPFAM" id="SSF51055">
    <property type="entry name" value="Carbohydrate binding domain"/>
    <property type="match status" value="1"/>
</dbReference>
<keyword evidence="4" id="KW-0146">Chitin degradation</keyword>
<dbReference type="PATRIC" id="fig|1056511.3.peg.1315"/>
<evidence type="ECO:0000256" key="10">
    <source>
        <dbReference type="SAM" id="SignalP"/>
    </source>
</evidence>
<dbReference type="AlphaFoldDB" id="L8JEZ3"/>
<dbReference type="GO" id="GO:0005576">
    <property type="term" value="C:extracellular region"/>
    <property type="evidence" value="ECO:0007669"/>
    <property type="project" value="InterPro"/>
</dbReference>
<comment type="catalytic activity">
    <reaction evidence="1">
        <text>Random endo-hydrolysis of N-acetyl-beta-D-glucosaminide (1-&gt;4)-beta-linkages in chitin and chitodextrins.</text>
        <dbReference type="EC" id="3.2.1.14"/>
    </reaction>
</comment>
<dbReference type="Gene3D" id="2.10.10.20">
    <property type="entry name" value="Carbohydrate-binding module superfamily 5/12"/>
    <property type="match status" value="1"/>
</dbReference>
<evidence type="ECO:0000256" key="4">
    <source>
        <dbReference type="ARBA" id="ARBA00023024"/>
    </source>
</evidence>
<sequence length="474" mass="52581">MKWKLSEICKRLAFPLGMILVGNAASAAEPVDYFIGKHDKFKQTSGKVVASYVANWADPTIVDSIYGNNLTHVLYAFMHICGPGQVEAVNEICSKKSEFQLAEDVNSIDKTFATKFAELKQRAPHIKIIPSVGGWGGSAPFVPMTATPDSRQVFVQSVVDFLKRNPSFDGIDIDWEWPKNIKEGEAYADLMIEIRQAFDLLEQETGRKYLITSAIGTHANNIQNINYVRAEPYMDYIFMMTYDFFGTWSKGNIGHHTALQTHDSNLAKGYGHGGAQGVRNMLELGIPAEKLVLGVAKYARGWDGVTRGPQGTEIGGSATGLFPKPVNPWDQAGVAVYKRIAEEILGPDGIGINGFEIRYDSGCDCHYAWRESDGAFVGFDHPVDVMKKGQYAMDNKLAGLFSWEYGQDNGDILNAMNHGVGNELETAKLPIWQSDKVYTKGDKVEYQGRIYVAKWWTFNNTPGGIYGPWELAIN</sequence>
<dbReference type="GO" id="GO:0030246">
    <property type="term" value="F:carbohydrate binding"/>
    <property type="evidence" value="ECO:0007669"/>
    <property type="project" value="InterPro"/>
</dbReference>
<gene>
    <name evidence="12" type="ORF">C942_04486</name>
</gene>
<dbReference type="EMBL" id="AMZO01000006">
    <property type="protein sequence ID" value="ELR66788.1"/>
    <property type="molecule type" value="Genomic_DNA"/>
</dbReference>
<evidence type="ECO:0000313" key="12">
    <source>
        <dbReference type="EMBL" id="ELR66788.1"/>
    </source>
</evidence>
<dbReference type="InterPro" id="IPR036573">
    <property type="entry name" value="CBM_sf_5/12"/>
</dbReference>
<dbReference type="CDD" id="cd12215">
    <property type="entry name" value="ChiC_BD"/>
    <property type="match status" value="1"/>
</dbReference>
<dbReference type="GO" id="GO:0006032">
    <property type="term" value="P:chitin catabolic process"/>
    <property type="evidence" value="ECO:0007669"/>
    <property type="project" value="UniProtKB-KW"/>
</dbReference>
<dbReference type="InterPro" id="IPR029070">
    <property type="entry name" value="Chitinase_insertion_sf"/>
</dbReference>
<dbReference type="InterPro" id="IPR011583">
    <property type="entry name" value="Chitinase_II/V-like_cat"/>
</dbReference>
<dbReference type="PANTHER" id="PTHR11177:SF317">
    <property type="entry name" value="CHITINASE 12-RELATED"/>
    <property type="match status" value="1"/>
</dbReference>
<dbReference type="InterPro" id="IPR050314">
    <property type="entry name" value="Glycosyl_Hydrlase_18"/>
</dbReference>
<keyword evidence="3 8" id="KW-0378">Hydrolase</keyword>
<protein>
    <recommendedName>
        <fullName evidence="2">chitinase</fullName>
        <ecNumber evidence="2">3.2.1.14</ecNumber>
    </recommendedName>
</protein>
<dbReference type="Pfam" id="PF00704">
    <property type="entry name" value="Glyco_hydro_18"/>
    <property type="match status" value="1"/>
</dbReference>
<dbReference type="Pfam" id="PF02839">
    <property type="entry name" value="CBM_5_12"/>
    <property type="match status" value="1"/>
</dbReference>
<dbReference type="InterPro" id="IPR003610">
    <property type="entry name" value="CBM5/12"/>
</dbReference>
<dbReference type="SUPFAM" id="SSF54556">
    <property type="entry name" value="Chitinase insertion domain"/>
    <property type="match status" value="1"/>
</dbReference>
<dbReference type="Gene3D" id="3.10.50.10">
    <property type="match status" value="1"/>
</dbReference>
<reference evidence="12 13" key="1">
    <citation type="submission" date="2012-12" db="EMBL/GenBank/DDBJ databases">
        <title>Genome Assembly of Photobacterium sp. AK15.</title>
        <authorList>
            <person name="Khatri I."/>
            <person name="Vaidya B."/>
            <person name="Srinivas T.N.R."/>
            <person name="Subramanian S."/>
            <person name="Pinnaka A."/>
        </authorList>
    </citation>
    <scope>NUCLEOTIDE SEQUENCE [LARGE SCALE GENOMIC DNA]</scope>
    <source>
        <strain evidence="12 13">AK15</strain>
    </source>
</reference>
<feature type="domain" description="GH18" evidence="11">
    <location>
        <begin position="47"/>
        <end position="423"/>
    </location>
</feature>
<evidence type="ECO:0000256" key="2">
    <source>
        <dbReference type="ARBA" id="ARBA00012729"/>
    </source>
</evidence>
<evidence type="ECO:0000313" key="13">
    <source>
        <dbReference type="Proteomes" id="UP000011134"/>
    </source>
</evidence>
<keyword evidence="10" id="KW-0732">Signal</keyword>
<dbReference type="Gene3D" id="3.20.20.80">
    <property type="entry name" value="Glycosidases"/>
    <property type="match status" value="1"/>
</dbReference>
<comment type="similarity">
    <text evidence="9">Belongs to the glycosyl hydrolase 18 family.</text>
</comment>
<evidence type="ECO:0000256" key="3">
    <source>
        <dbReference type="ARBA" id="ARBA00022801"/>
    </source>
</evidence>
<feature type="chain" id="PRO_5003993629" description="chitinase" evidence="10">
    <location>
        <begin position="28"/>
        <end position="474"/>
    </location>
</feature>
<dbReference type="Proteomes" id="UP000011134">
    <property type="component" value="Unassembled WGS sequence"/>
</dbReference>